<evidence type="ECO:0000313" key="1">
    <source>
        <dbReference type="EMBL" id="ASN71608.1"/>
    </source>
</evidence>
<accession>A0A2H4JFV4</accession>
<dbReference type="Proteomes" id="UP000887440">
    <property type="component" value="Segment"/>
</dbReference>
<name>A0A2H4JFV4_9CAUD</name>
<evidence type="ECO:0000313" key="2">
    <source>
        <dbReference type="Proteomes" id="UP000887440"/>
    </source>
</evidence>
<protein>
    <submittedName>
        <fullName evidence="1">Uncharacterized protein</fullName>
    </submittedName>
</protein>
<gene>
    <name evidence="1" type="ORF">2F1_7</name>
</gene>
<sequence>MPNSAIQQQLQIKNSFFCCPNCEQPLTVLGTIVVSKEEPRAYVGECRELTCMTLVHFHIQLSNVIAPSRLINISRNIER</sequence>
<reference evidence="1 2" key="1">
    <citation type="submission" date="2017-06" db="EMBL/GenBank/DDBJ databases">
        <title>Novel phages from South African skin metaviromes.</title>
        <authorList>
            <person name="van Zyl L.J."/>
            <person name="Abrahams Y."/>
            <person name="Stander E.A."/>
            <person name="Kirby B.M."/>
            <person name="Clavaud C."/>
            <person name="Farcet C."/>
            <person name="Breton L."/>
            <person name="Trindade M.I."/>
        </authorList>
    </citation>
    <scope>NUCLEOTIDE SEQUENCE [LARGE SCALE GENOMIC DNA]</scope>
</reference>
<organism evidence="1 2">
    <name type="scientific">Uncultured Caudovirales phage clone 2F_1</name>
    <dbReference type="NCBI Taxonomy" id="2992576"/>
    <lineage>
        <taxon>Viruses</taxon>
        <taxon>Duplodnaviria</taxon>
        <taxon>Heunggongvirae</taxon>
        <taxon>Uroviricota</taxon>
        <taxon>Caudoviricetes</taxon>
        <taxon>Peduoviridae</taxon>
        <taxon>Bracchivirus</taxon>
        <taxon>Bracchivirus U2F1</taxon>
    </lineage>
</organism>
<keyword evidence="2" id="KW-1185">Reference proteome</keyword>
<dbReference type="EMBL" id="MF417929">
    <property type="protein sequence ID" value="ASN71608.1"/>
    <property type="molecule type" value="Genomic_DNA"/>
</dbReference>
<proteinExistence type="predicted"/>